<protein>
    <recommendedName>
        <fullName evidence="3">BTB domain-containing protein</fullName>
    </recommendedName>
</protein>
<organism evidence="1 2">
    <name type="scientific">Aspergillus minisclerotigenes</name>
    <dbReference type="NCBI Taxonomy" id="656917"/>
    <lineage>
        <taxon>Eukaryota</taxon>
        <taxon>Fungi</taxon>
        <taxon>Dikarya</taxon>
        <taxon>Ascomycota</taxon>
        <taxon>Pezizomycotina</taxon>
        <taxon>Eurotiomycetes</taxon>
        <taxon>Eurotiomycetidae</taxon>
        <taxon>Eurotiales</taxon>
        <taxon>Aspergillaceae</taxon>
        <taxon>Aspergillus</taxon>
        <taxon>Aspergillus subgen. Circumdati</taxon>
    </lineage>
</organism>
<keyword evidence="2" id="KW-1185">Reference proteome</keyword>
<name>A0A5N6JPR1_9EURO</name>
<evidence type="ECO:0008006" key="3">
    <source>
        <dbReference type="Google" id="ProtNLM"/>
    </source>
</evidence>
<evidence type="ECO:0000313" key="2">
    <source>
        <dbReference type="Proteomes" id="UP000326289"/>
    </source>
</evidence>
<dbReference type="AlphaFoldDB" id="A0A5N6JPR1"/>
<evidence type="ECO:0000313" key="1">
    <source>
        <dbReference type="EMBL" id="KAB8279777.1"/>
    </source>
</evidence>
<sequence>MPDILYEFDPDGDVTFIIENAPGFLPHNLSDLNAFLLSQPYSNTDVELAEIAKSVESPSLHIRASSNHLMLASPQFKRTFQHGFKEGTELRSAGHVEVPICDWKPLLFLLLMAILHGQNQLVPRRLCMLRLTEMAVLVDYYECYEAVAIVFSLWVEATEKERPRFSTKQSMEWLCITWVFQRGHGFNSITVNILKNSRGKITANNLPIPTKIIADEMQNIKDFYIGKVIHRLHDLVDRLQCGPQVCNKQCDLIRLGILVKRMHELGILSPTPEAPTTECSYKELYEAYYDMSSSFHHCQLMPEVLGILNVVDDLLNYGLNLKSFASLREKP</sequence>
<reference evidence="1 2" key="1">
    <citation type="submission" date="2019-04" db="EMBL/GenBank/DDBJ databases">
        <title>Fungal friends and foes A comparative genomics study of 23 Aspergillus species from section Flavi.</title>
        <authorList>
            <consortium name="DOE Joint Genome Institute"/>
            <person name="Kjaerbolling I."/>
            <person name="Vesth T.C."/>
            <person name="Frisvad J.C."/>
            <person name="Nybo J.L."/>
            <person name="Theobald S."/>
            <person name="Kildgaard S."/>
            <person name="Petersen T.I."/>
            <person name="Kuo A."/>
            <person name="Sato A."/>
            <person name="Lyhne E.K."/>
            <person name="Kogle M.E."/>
            <person name="Wiebenga A."/>
            <person name="Kun R.S."/>
            <person name="Lubbers R.J."/>
            <person name="Makela M.R."/>
            <person name="Barry K."/>
            <person name="Chovatia M."/>
            <person name="Clum A."/>
            <person name="Daum C."/>
            <person name="Haridas S."/>
            <person name="He G."/>
            <person name="LaButti K."/>
            <person name="Lipzen A."/>
            <person name="Mondo S."/>
            <person name="Pangilinan J."/>
            <person name="Riley R."/>
            <person name="Salamov A."/>
            <person name="Simmons B.A."/>
            <person name="Magnuson J.K."/>
            <person name="Henrissat B."/>
            <person name="Mortensen U.H."/>
            <person name="Larsen T.O."/>
            <person name="De vries R.P."/>
            <person name="Grigoriev I.V."/>
            <person name="Machida M."/>
            <person name="Baker S.E."/>
            <person name="Andersen M.R."/>
        </authorList>
    </citation>
    <scope>NUCLEOTIDE SEQUENCE [LARGE SCALE GENOMIC DNA]</scope>
    <source>
        <strain evidence="1 2">CBS 117635</strain>
    </source>
</reference>
<dbReference type="Proteomes" id="UP000326289">
    <property type="component" value="Unassembled WGS sequence"/>
</dbReference>
<gene>
    <name evidence="1" type="ORF">BDV30DRAFT_232899</name>
</gene>
<proteinExistence type="predicted"/>
<dbReference type="EMBL" id="ML732764">
    <property type="protein sequence ID" value="KAB8279777.1"/>
    <property type="molecule type" value="Genomic_DNA"/>
</dbReference>
<accession>A0A5N6JPR1</accession>